<accession>A0A372LMB6</accession>
<dbReference type="Pfam" id="PF08807">
    <property type="entry name" value="DUF1798"/>
    <property type="match status" value="1"/>
</dbReference>
<dbReference type="AlphaFoldDB" id="A0A372LMB6"/>
<dbReference type="SUPFAM" id="SSF140415">
    <property type="entry name" value="YppE-like"/>
    <property type="match status" value="1"/>
</dbReference>
<evidence type="ECO:0000313" key="1">
    <source>
        <dbReference type="EMBL" id="RFU68457.1"/>
    </source>
</evidence>
<gene>
    <name evidence="1" type="ORF">D0469_12015</name>
</gene>
<dbReference type="Proteomes" id="UP000264541">
    <property type="component" value="Unassembled WGS sequence"/>
</dbReference>
<dbReference type="InterPro" id="IPR014913">
    <property type="entry name" value="YppE-like"/>
</dbReference>
<dbReference type="EMBL" id="QVTE01000033">
    <property type="protein sequence ID" value="RFU68457.1"/>
    <property type="molecule type" value="Genomic_DNA"/>
</dbReference>
<protein>
    <submittedName>
        <fullName evidence="1">DUF1798 family protein</fullName>
    </submittedName>
</protein>
<organism evidence="1 2">
    <name type="scientific">Peribacillus saganii</name>
    <dbReference type="NCBI Taxonomy" id="2303992"/>
    <lineage>
        <taxon>Bacteria</taxon>
        <taxon>Bacillati</taxon>
        <taxon>Bacillota</taxon>
        <taxon>Bacilli</taxon>
        <taxon>Bacillales</taxon>
        <taxon>Bacillaceae</taxon>
        <taxon>Peribacillus</taxon>
    </lineage>
</organism>
<name>A0A372LMB6_9BACI</name>
<evidence type="ECO:0000313" key="2">
    <source>
        <dbReference type="Proteomes" id="UP000264541"/>
    </source>
</evidence>
<dbReference type="OrthoDB" id="2361079at2"/>
<dbReference type="Gene3D" id="1.20.120.440">
    <property type="entry name" value="YppE-like"/>
    <property type="match status" value="1"/>
</dbReference>
<dbReference type="InterPro" id="IPR023351">
    <property type="entry name" value="YppE-like_sf"/>
</dbReference>
<proteinExistence type="predicted"/>
<keyword evidence="2" id="KW-1185">Reference proteome</keyword>
<reference evidence="1 2" key="1">
    <citation type="submission" date="2018-08" db="EMBL/GenBank/DDBJ databases">
        <title>Bacillus chawlae sp. nov., Bacillus glennii sp. nov., and Bacillus saganii sp. nov. Isolated from the Vehicle Assembly Building at Kennedy Space Center where the Viking Spacecraft were Assembled.</title>
        <authorList>
            <person name="Seuylemezian A."/>
            <person name="Vaishampayan P."/>
        </authorList>
    </citation>
    <scope>NUCLEOTIDE SEQUENCE [LARGE SCALE GENOMIC DNA]</scope>
    <source>
        <strain evidence="1 2">V47-23a</strain>
    </source>
</reference>
<dbReference type="RefSeq" id="WP_117326981.1">
    <property type="nucleotide sequence ID" value="NZ_QVTE01000033.1"/>
</dbReference>
<sequence>MDKSFILEQTKKLIEYNHRADEIFEQVKAEGKERDFYSEVKPFADDVHLLAREWAEAVKSWMKVESLSYLYPLQVDQAADNISNVAIQAFYPKTSLSRFKSHVQSVEFTLQNILREAERKLK</sequence>
<comment type="caution">
    <text evidence="1">The sequence shown here is derived from an EMBL/GenBank/DDBJ whole genome shotgun (WGS) entry which is preliminary data.</text>
</comment>